<keyword evidence="2" id="KW-1185">Reference proteome</keyword>
<accession>A0A6I4VSF9</accession>
<dbReference type="AlphaFoldDB" id="A0A6I4VSF9"/>
<reference evidence="1 2" key="1">
    <citation type="submission" date="2019-12" db="EMBL/GenBank/DDBJ databases">
        <title>Whole-genome analyses of novel actinobacteria.</title>
        <authorList>
            <person name="Sahin N."/>
            <person name="Saygin H."/>
        </authorList>
    </citation>
    <scope>NUCLEOTIDE SEQUENCE [LARGE SCALE GENOMIC DNA]</scope>
    <source>
        <strain evidence="1 2">KC615</strain>
    </source>
</reference>
<dbReference type="RefSeq" id="WP_160801876.1">
    <property type="nucleotide sequence ID" value="NZ_WUUL01000008.1"/>
</dbReference>
<proteinExistence type="predicted"/>
<protein>
    <submittedName>
        <fullName evidence="1">Uncharacterized protein</fullName>
    </submittedName>
</protein>
<evidence type="ECO:0000313" key="1">
    <source>
        <dbReference type="EMBL" id="MXQ54517.1"/>
    </source>
</evidence>
<dbReference type="EMBL" id="WUUL01000008">
    <property type="protein sequence ID" value="MXQ54517.1"/>
    <property type="molecule type" value="Genomic_DNA"/>
</dbReference>
<name>A0A6I4VSF9_9BACL</name>
<organism evidence="1 2">
    <name type="scientific">Shimazuella alba</name>
    <dbReference type="NCBI Taxonomy" id="2690964"/>
    <lineage>
        <taxon>Bacteria</taxon>
        <taxon>Bacillati</taxon>
        <taxon>Bacillota</taxon>
        <taxon>Bacilli</taxon>
        <taxon>Bacillales</taxon>
        <taxon>Thermoactinomycetaceae</taxon>
        <taxon>Shimazuella</taxon>
    </lineage>
</organism>
<comment type="caution">
    <text evidence="1">The sequence shown here is derived from an EMBL/GenBank/DDBJ whole genome shotgun (WGS) entry which is preliminary data.</text>
</comment>
<dbReference type="Proteomes" id="UP000430692">
    <property type="component" value="Unassembled WGS sequence"/>
</dbReference>
<evidence type="ECO:0000313" key="2">
    <source>
        <dbReference type="Proteomes" id="UP000430692"/>
    </source>
</evidence>
<gene>
    <name evidence="1" type="ORF">GSM42_12490</name>
</gene>
<sequence>MAEMPDFAGLWKEQGNIWGVSIIQKSIEKTRYDVGKYDDPKLHFIEKENLLQADTKA</sequence>